<dbReference type="RefSeq" id="WP_261697460.1">
    <property type="nucleotide sequence ID" value="NZ_CP104694.1"/>
</dbReference>
<sequence>MLQHTLLAAALTAAMMSPLASAQAIQWRVVAGEDGRVVANHLPAGTSRLFGDVLVGDAGGDLLGMRVSTPESAAGYWARHQGNWTRYTQANVTGALGPGRTGAEAGHVFLTVPTGGSGASPDGQRYFLARAGEPGNTASASYGQWRWDTSRNIEIARTLTDGILGPGLGANWVFPNSTSFASSIGMRNGQALLDGNVTSPTGASSHLIARHVPGEGNKPCLRSGATDALLAPGLVAGDSFNSSWLSSDLSVSSAGRVYGRFSATGSRAGIWEVCNGAPRAIAVDDETGARGPAIGVATAMFSSDIRTPHPGRGNTFSFFAYYRLAEGATSRFGLFWHDGVSNRPLAINDEAGTYGPHWENATWRTFDDASLSTAGDFAAFSAGVTTSDGGNPNGLWRVRTGGSPELVALIGLTGSYGPEPGRTWQSFGATAVLPTGEIIVEAVTDPSDQYGIWVLAPGQAPRRIFDLSVPIAVPTATGTVEAAVTSANLPNGGATFNRGIDTWIGADGTITFSPTVSTFGRVVLTGKASDRIFLGTFEP</sequence>
<keyword evidence="3" id="KW-1185">Reference proteome</keyword>
<evidence type="ECO:0000313" key="2">
    <source>
        <dbReference type="EMBL" id="UXI70512.1"/>
    </source>
</evidence>
<dbReference type="EMBL" id="CP104694">
    <property type="protein sequence ID" value="UXI70512.1"/>
    <property type="molecule type" value="Genomic_DNA"/>
</dbReference>
<keyword evidence="1" id="KW-0732">Signal</keyword>
<protein>
    <submittedName>
        <fullName evidence="2">Uncharacterized protein</fullName>
    </submittedName>
</protein>
<dbReference type="Proteomes" id="UP001064632">
    <property type="component" value="Chromosome"/>
</dbReference>
<proteinExistence type="predicted"/>
<name>A0ABY6BRX1_9GAMM</name>
<organism evidence="2 3">
    <name type="scientific">Tahibacter amnicola</name>
    <dbReference type="NCBI Taxonomy" id="2976241"/>
    <lineage>
        <taxon>Bacteria</taxon>
        <taxon>Pseudomonadati</taxon>
        <taxon>Pseudomonadota</taxon>
        <taxon>Gammaproteobacteria</taxon>
        <taxon>Lysobacterales</taxon>
        <taxon>Rhodanobacteraceae</taxon>
        <taxon>Tahibacter</taxon>
    </lineage>
</organism>
<reference evidence="2" key="1">
    <citation type="submission" date="2022-09" db="EMBL/GenBank/DDBJ databases">
        <title>Tahibacter sp. nov., isolated from a fresh water.</title>
        <authorList>
            <person name="Baek J.H."/>
            <person name="Lee J.K."/>
            <person name="Kim J.M."/>
            <person name="Jeon C.O."/>
        </authorList>
    </citation>
    <scope>NUCLEOTIDE SEQUENCE</scope>
    <source>
        <strain evidence="2">W38</strain>
    </source>
</reference>
<evidence type="ECO:0000256" key="1">
    <source>
        <dbReference type="SAM" id="SignalP"/>
    </source>
</evidence>
<accession>A0ABY6BRX1</accession>
<gene>
    <name evidence="2" type="ORF">N4264_13000</name>
</gene>
<feature type="signal peptide" evidence="1">
    <location>
        <begin position="1"/>
        <end position="22"/>
    </location>
</feature>
<evidence type="ECO:0000313" key="3">
    <source>
        <dbReference type="Proteomes" id="UP001064632"/>
    </source>
</evidence>
<feature type="chain" id="PRO_5047154939" evidence="1">
    <location>
        <begin position="23"/>
        <end position="539"/>
    </location>
</feature>